<dbReference type="Proteomes" id="UP000007517">
    <property type="component" value="Chromosome"/>
</dbReference>
<keyword evidence="4" id="KW-1185">Reference proteome</keyword>
<dbReference type="SUPFAM" id="SSF46785">
    <property type="entry name" value="Winged helix' DNA-binding domain"/>
    <property type="match status" value="1"/>
</dbReference>
<dbReference type="InterPro" id="IPR011991">
    <property type="entry name" value="ArsR-like_HTH"/>
</dbReference>
<dbReference type="Gene3D" id="1.10.10.10">
    <property type="entry name" value="Winged helix-like DNA-binding domain superfamily/Winged helix DNA-binding domain"/>
    <property type="match status" value="1"/>
</dbReference>
<evidence type="ECO:0000259" key="2">
    <source>
        <dbReference type="Pfam" id="PF09339"/>
    </source>
</evidence>
<dbReference type="InterPro" id="IPR036390">
    <property type="entry name" value="WH_DNA-bd_sf"/>
</dbReference>
<dbReference type="CDD" id="cd00090">
    <property type="entry name" value="HTH_ARSR"/>
    <property type="match status" value="1"/>
</dbReference>
<dbReference type="HOGENOM" id="CLU_078469_1_1_11"/>
<protein>
    <submittedName>
        <fullName evidence="3">Putative SufR family transcriptional regulator</fullName>
    </submittedName>
</protein>
<dbReference type="GO" id="GO:0003677">
    <property type="term" value="F:DNA binding"/>
    <property type="evidence" value="ECO:0007669"/>
    <property type="project" value="InterPro"/>
</dbReference>
<dbReference type="InterPro" id="IPR036388">
    <property type="entry name" value="WH-like_DNA-bd_sf"/>
</dbReference>
<feature type="compositionally biased region" description="Basic and acidic residues" evidence="1">
    <location>
        <begin position="62"/>
        <end position="75"/>
    </location>
</feature>
<organism evidence="3 4">
    <name type="scientific">Blastococcus saxobsidens (strain DD2)</name>
    <dbReference type="NCBI Taxonomy" id="1146883"/>
    <lineage>
        <taxon>Bacteria</taxon>
        <taxon>Bacillati</taxon>
        <taxon>Actinomycetota</taxon>
        <taxon>Actinomycetes</taxon>
        <taxon>Geodermatophilales</taxon>
        <taxon>Geodermatophilaceae</taxon>
        <taxon>Blastococcus</taxon>
    </lineage>
</organism>
<feature type="region of interest" description="Disordered" evidence="1">
    <location>
        <begin position="62"/>
        <end position="91"/>
    </location>
</feature>
<feature type="domain" description="HTH iclR-type" evidence="2">
    <location>
        <begin position="23"/>
        <end position="66"/>
    </location>
</feature>
<evidence type="ECO:0000256" key="1">
    <source>
        <dbReference type="SAM" id="MobiDB-lite"/>
    </source>
</evidence>
<gene>
    <name evidence="3" type="ordered locus">BLASA_4894</name>
</gene>
<dbReference type="OrthoDB" id="3399802at2"/>
<sequence length="233" mass="25578">MDVPPDGRPAQEPARAGVSRQHILALLRATPGGLGVQDLAQQSGLHANTVRFHLERLVGEGLAERQTEERSEPGRPRLTFTAAVPRPDPPPDRRNYRLLADILISYVTGTAADPVQASVEAGRAWGHYLTERSVPFQRITEEEAVIRLLGLLEEVGFAPELAPDDQRQVLVPHCPFLEIATAHREVICSIHLGLMQGALAEMRAPVTTHRLRPFVEPSLCVAHLAPEPDASHR</sequence>
<dbReference type="STRING" id="1146883.BLASA_4894"/>
<dbReference type="EMBL" id="FO117623">
    <property type="protein sequence ID" value="CCG05676.1"/>
    <property type="molecule type" value="Genomic_DNA"/>
</dbReference>
<evidence type="ECO:0000313" key="4">
    <source>
        <dbReference type="Proteomes" id="UP000007517"/>
    </source>
</evidence>
<dbReference type="Pfam" id="PF09339">
    <property type="entry name" value="HTH_IclR"/>
    <property type="match status" value="1"/>
</dbReference>
<proteinExistence type="predicted"/>
<dbReference type="KEGG" id="bsd:BLASA_4894"/>
<dbReference type="GO" id="GO:0006355">
    <property type="term" value="P:regulation of DNA-templated transcription"/>
    <property type="evidence" value="ECO:0007669"/>
    <property type="project" value="InterPro"/>
</dbReference>
<evidence type="ECO:0000313" key="3">
    <source>
        <dbReference type="EMBL" id="CCG05676.1"/>
    </source>
</evidence>
<dbReference type="AlphaFoldDB" id="H6RU69"/>
<dbReference type="InterPro" id="IPR005471">
    <property type="entry name" value="Tscrpt_reg_IclR_N"/>
</dbReference>
<dbReference type="RefSeq" id="WP_014378542.1">
    <property type="nucleotide sequence ID" value="NC_016943.1"/>
</dbReference>
<reference evidence="4" key="2">
    <citation type="submission" date="2012-02" db="EMBL/GenBank/DDBJ databases">
        <title>Complete genome sequence of Blastococcus saxobsidens strain DD2.</title>
        <authorList>
            <person name="Genoscope."/>
        </authorList>
    </citation>
    <scope>NUCLEOTIDE SEQUENCE [LARGE SCALE GENOMIC DNA]</scope>
    <source>
        <strain evidence="4">DD2</strain>
    </source>
</reference>
<dbReference type="eggNOG" id="COG2345">
    <property type="taxonomic scope" value="Bacteria"/>
</dbReference>
<reference evidence="3 4" key="1">
    <citation type="journal article" date="2012" name="J. Bacteriol.">
        <title>Genome Sequence of Blastococcus saxobsidens DD2, a Stone-Inhabiting Bacterium.</title>
        <authorList>
            <person name="Chouaia B."/>
            <person name="Crotti E."/>
            <person name="Brusetti L."/>
            <person name="Daffonchio D."/>
            <person name="Essoussi I."/>
            <person name="Nouioui I."/>
            <person name="Sbissi I."/>
            <person name="Ghodhbane-Gtari F."/>
            <person name="Gtari M."/>
            <person name="Vacherie B."/>
            <person name="Barbe V."/>
            <person name="Medigue C."/>
            <person name="Gury J."/>
            <person name="Pujic P."/>
            <person name="Normand P."/>
        </authorList>
    </citation>
    <scope>NUCLEOTIDE SEQUENCE [LARGE SCALE GENOMIC DNA]</scope>
    <source>
        <strain evidence="3 4">DD2</strain>
    </source>
</reference>
<name>H6RU69_BLASD</name>
<accession>H6RU69</accession>